<reference evidence="3" key="1">
    <citation type="journal article" date="1990" name="Mol. Microbiol.">
        <title>A family of ATPases involved in active partitioning of diverse bacterial plasmids.</title>
        <authorList>
            <person name="Motallebi-Veshareh M."/>
            <person name="Rouch D.A."/>
            <person name="Thomas C.M."/>
        </authorList>
    </citation>
    <scope>NUCLEOTIDE SEQUENCE</scope>
</reference>
<proteinExistence type="predicted"/>
<dbReference type="OrthoDB" id="580767at2"/>
<feature type="domain" description="CobQ/CobB/MinD/ParA nucleotide binding" evidence="1">
    <location>
        <begin position="132"/>
        <end position="277"/>
    </location>
</feature>
<dbReference type="PANTHER" id="PTHR13696">
    <property type="entry name" value="P-LOOP CONTAINING NUCLEOSIDE TRIPHOSPHATE HYDROLASE"/>
    <property type="match status" value="1"/>
</dbReference>
<dbReference type="Proteomes" id="UP000675920">
    <property type="component" value="Unplaced"/>
</dbReference>
<accession>A0A8B6XA85</accession>
<protein>
    <submittedName>
        <fullName evidence="3">ParA family protein</fullName>
    </submittedName>
</protein>
<reference evidence="3" key="2">
    <citation type="journal article" date="2001" name="J. Biotechnol.">
        <title>The bacterial ParA-ParB partitioning proteins.</title>
        <authorList>
            <person name="Bignell C."/>
            <person name="Thomas C.M."/>
        </authorList>
    </citation>
    <scope>NUCLEOTIDE SEQUENCE</scope>
</reference>
<sequence>MTTFDQTLEIVSNVFIAHSDWINTLPWMLVNRDLYGRIRLIIPEDAQETYDNGAQSITQEAEAVASELSNALGPHAFTPSNMLLYETTLEQAKQNATVFQLTSFANVWVADRLATESCWEKIAPISNGAPRIVFYSIKGGVGRSTALSALAWSLAQEGKRVLIVDLDLESPGLSTSLLPEDRQPKFGVTDWLLEDLVDNTEIVIESMIATSDLARDGEIFVTPAHGAEPGDYISKLGRIWMPKISKTGKKEGWSERLNRLINELELKTNPDVILLDSRAGIDEVASTCLTDLGAKLILLFAVDGSQTWSGYQILFEHWLQRNAATTIRERLQLVGALIPETEEVEYVIGLREHAADLFSLLYDAVPAGEPAANRFHFEESDPYAPHSPWEIRWHRSFAALSSLAGRLAVIDKQLINQLFGAIITGVNDTLELTPPHD</sequence>
<dbReference type="SUPFAM" id="SSF52540">
    <property type="entry name" value="P-loop containing nucleoside triphosphate hydrolases"/>
    <property type="match status" value="1"/>
</dbReference>
<evidence type="ECO:0000259" key="1">
    <source>
        <dbReference type="Pfam" id="PF01656"/>
    </source>
</evidence>
<keyword evidence="2" id="KW-1185">Reference proteome</keyword>
<dbReference type="InterPro" id="IPR002586">
    <property type="entry name" value="CobQ/CobB/MinD/ParA_Nub-bd_dom"/>
</dbReference>
<reference evidence="3" key="4">
    <citation type="journal article" date="2015" name="Science">
        <title>Structures of archaeal DNA segregation machinery reveal bacterial and eukaryotic linkages.</title>
        <authorList>
            <person name="Schumacher M.A."/>
            <person name="Tonthat N.K."/>
            <person name="Lee J."/>
            <person name="Rodriguez-Castaneda F.A."/>
            <person name="Chinnam N.B."/>
            <person name="Kalliomaa-Sanford A.K."/>
            <person name="Ng I.W."/>
            <person name="Barge M.T."/>
            <person name="Shaw P.L."/>
            <person name="Barilla D."/>
        </authorList>
    </citation>
    <scope>NUCLEOTIDE SEQUENCE</scope>
</reference>
<dbReference type="AlphaFoldDB" id="A0A8B6XA85"/>
<reference evidence="3" key="5">
    <citation type="submission" date="2025-08" db="UniProtKB">
        <authorList>
            <consortium name="RefSeq"/>
        </authorList>
    </citation>
    <scope>IDENTIFICATION</scope>
</reference>
<dbReference type="InterPro" id="IPR050678">
    <property type="entry name" value="DNA_Partitioning_ATPase"/>
</dbReference>
<dbReference type="PANTHER" id="PTHR13696:SF52">
    <property type="entry name" value="PARA FAMILY PROTEIN CT_582"/>
    <property type="match status" value="1"/>
</dbReference>
<dbReference type="Pfam" id="PF01656">
    <property type="entry name" value="CbiA"/>
    <property type="match status" value="1"/>
</dbReference>
<reference evidence="3" key="3">
    <citation type="journal article" date="2007" name="Curr. Opin. Struct. Biol.">
        <title>Structural biology of plasmid segregation proteins.</title>
        <authorList>
            <person name="Schumacher M.A."/>
        </authorList>
    </citation>
    <scope>NUCLEOTIDE SEQUENCE</scope>
</reference>
<evidence type="ECO:0000313" key="3">
    <source>
        <dbReference type="RefSeq" id="WP_084545165.1"/>
    </source>
</evidence>
<name>A0A8B6XA85_9BURK</name>
<evidence type="ECO:0000313" key="2">
    <source>
        <dbReference type="Proteomes" id="UP000675920"/>
    </source>
</evidence>
<dbReference type="InterPro" id="IPR027417">
    <property type="entry name" value="P-loop_NTPase"/>
</dbReference>
<dbReference type="Gene3D" id="3.40.50.300">
    <property type="entry name" value="P-loop containing nucleotide triphosphate hydrolases"/>
    <property type="match status" value="1"/>
</dbReference>
<dbReference type="NCBIfam" id="NF047398">
    <property type="entry name" value="AAA_KGGVGR"/>
    <property type="match status" value="1"/>
</dbReference>
<dbReference type="RefSeq" id="WP_084545165.1">
    <property type="nucleotide sequence ID" value="NZ_AXWS01000014.1"/>
</dbReference>
<organism evidence="2 3">
    <name type="scientific">Derxia gummosa DSM 723</name>
    <dbReference type="NCBI Taxonomy" id="1121388"/>
    <lineage>
        <taxon>Bacteria</taxon>
        <taxon>Pseudomonadati</taxon>
        <taxon>Pseudomonadota</taxon>
        <taxon>Betaproteobacteria</taxon>
        <taxon>Burkholderiales</taxon>
        <taxon>Alcaligenaceae</taxon>
        <taxon>Derxia</taxon>
    </lineage>
</organism>